<evidence type="ECO:0000256" key="1">
    <source>
        <dbReference type="ARBA" id="ARBA00004177"/>
    </source>
</evidence>
<proteinExistence type="inferred from homology"/>
<dbReference type="AlphaFoldDB" id="A0A482XPD1"/>
<sequence>MNSIENLESKKQALVSDAQGYLKKDMRPMAKSCLRKKKELEKQITQKCSALDNIQTILTRIRNMESDSKVFSSYKDSLSMIKELMSKNDLSEESVGNTMSQLQEFHDEIQNSLAEPCVIPIPNTDDEDMKRGPNYWLKIDLASKKFHLGKYSIEISCNVF</sequence>
<dbReference type="InterPro" id="IPR005024">
    <property type="entry name" value="Snf7_fam"/>
</dbReference>
<dbReference type="GO" id="GO:0032511">
    <property type="term" value="P:late endosome to vacuole transport via multivesicular body sorting pathway"/>
    <property type="evidence" value="ECO:0007669"/>
    <property type="project" value="TreeGrafter"/>
</dbReference>
<dbReference type="GO" id="GO:0009898">
    <property type="term" value="C:cytoplasmic side of plasma membrane"/>
    <property type="evidence" value="ECO:0007669"/>
    <property type="project" value="TreeGrafter"/>
</dbReference>
<dbReference type="GO" id="GO:0000815">
    <property type="term" value="C:ESCRT III complex"/>
    <property type="evidence" value="ECO:0007669"/>
    <property type="project" value="TreeGrafter"/>
</dbReference>
<dbReference type="SMR" id="A0A482XPD1"/>
<gene>
    <name evidence="4" type="ORF">LSTR_LSTR014689</name>
</gene>
<keyword evidence="5" id="KW-1185">Reference proteome</keyword>
<evidence type="ECO:0000313" key="4">
    <source>
        <dbReference type="EMBL" id="RZF47606.1"/>
    </source>
</evidence>
<comment type="subcellular location">
    <subcellularLocation>
        <location evidence="1">Endosome</location>
    </subcellularLocation>
</comment>
<evidence type="ECO:0000313" key="5">
    <source>
        <dbReference type="Proteomes" id="UP000291343"/>
    </source>
</evidence>
<comment type="caution">
    <text evidence="4">The sequence shown here is derived from an EMBL/GenBank/DDBJ whole genome shotgun (WGS) entry which is preliminary data.</text>
</comment>
<evidence type="ECO:0000256" key="2">
    <source>
        <dbReference type="ARBA" id="ARBA00006190"/>
    </source>
</evidence>
<keyword evidence="3" id="KW-0967">Endosome</keyword>
<dbReference type="GO" id="GO:0005771">
    <property type="term" value="C:multivesicular body"/>
    <property type="evidence" value="ECO:0007669"/>
    <property type="project" value="TreeGrafter"/>
</dbReference>
<dbReference type="STRING" id="195883.A0A482XPD1"/>
<dbReference type="PANTHER" id="PTHR22761">
    <property type="entry name" value="CHARGED MULTIVESICULAR BODY PROTEIN"/>
    <property type="match status" value="1"/>
</dbReference>
<dbReference type="PANTHER" id="PTHR22761:SF10">
    <property type="entry name" value="GH13992P"/>
    <property type="match status" value="1"/>
</dbReference>
<dbReference type="OrthoDB" id="10250120at2759"/>
<organism evidence="4 5">
    <name type="scientific">Laodelphax striatellus</name>
    <name type="common">Small brown planthopper</name>
    <name type="synonym">Delphax striatella</name>
    <dbReference type="NCBI Taxonomy" id="195883"/>
    <lineage>
        <taxon>Eukaryota</taxon>
        <taxon>Metazoa</taxon>
        <taxon>Ecdysozoa</taxon>
        <taxon>Arthropoda</taxon>
        <taxon>Hexapoda</taxon>
        <taxon>Insecta</taxon>
        <taxon>Pterygota</taxon>
        <taxon>Neoptera</taxon>
        <taxon>Paraneoptera</taxon>
        <taxon>Hemiptera</taxon>
        <taxon>Auchenorrhyncha</taxon>
        <taxon>Fulgoroidea</taxon>
        <taxon>Delphacidae</taxon>
        <taxon>Criomorphinae</taxon>
        <taxon>Laodelphax</taxon>
    </lineage>
</organism>
<comment type="similarity">
    <text evidence="2">Belongs to the SNF7 family.</text>
</comment>
<dbReference type="GO" id="GO:0006900">
    <property type="term" value="P:vesicle budding from membrane"/>
    <property type="evidence" value="ECO:0007669"/>
    <property type="project" value="TreeGrafter"/>
</dbReference>
<dbReference type="Proteomes" id="UP000291343">
    <property type="component" value="Unassembled WGS sequence"/>
</dbReference>
<dbReference type="EMBL" id="QKKF02003822">
    <property type="protein sequence ID" value="RZF47606.1"/>
    <property type="molecule type" value="Genomic_DNA"/>
</dbReference>
<dbReference type="Pfam" id="PF03357">
    <property type="entry name" value="Snf7"/>
    <property type="match status" value="1"/>
</dbReference>
<dbReference type="InParanoid" id="A0A482XPD1"/>
<accession>A0A482XPD1</accession>
<protein>
    <submittedName>
        <fullName evidence="4">Uncharacterized protein</fullName>
    </submittedName>
</protein>
<name>A0A482XPD1_LAOST</name>
<reference evidence="4 5" key="1">
    <citation type="journal article" date="2017" name="Gigascience">
        <title>Genome sequence of the small brown planthopper, Laodelphax striatellus.</title>
        <authorList>
            <person name="Zhu J."/>
            <person name="Jiang F."/>
            <person name="Wang X."/>
            <person name="Yang P."/>
            <person name="Bao Y."/>
            <person name="Zhao W."/>
            <person name="Wang W."/>
            <person name="Lu H."/>
            <person name="Wang Q."/>
            <person name="Cui N."/>
            <person name="Li J."/>
            <person name="Chen X."/>
            <person name="Luo L."/>
            <person name="Yu J."/>
            <person name="Kang L."/>
            <person name="Cui F."/>
        </authorList>
    </citation>
    <scope>NUCLEOTIDE SEQUENCE [LARGE SCALE GENOMIC DNA]</scope>
    <source>
        <strain evidence="4">Lst14</strain>
    </source>
</reference>
<evidence type="ECO:0000256" key="3">
    <source>
        <dbReference type="ARBA" id="ARBA00022753"/>
    </source>
</evidence>